<proteinExistence type="inferred from homology"/>
<dbReference type="CDD" id="cd13401">
    <property type="entry name" value="Slt70-like"/>
    <property type="match status" value="1"/>
</dbReference>
<dbReference type="Pfam" id="PF01464">
    <property type="entry name" value="SLT"/>
    <property type="match status" value="1"/>
</dbReference>
<evidence type="ECO:0000256" key="1">
    <source>
        <dbReference type="ARBA" id="ARBA00007734"/>
    </source>
</evidence>
<keyword evidence="2" id="KW-0732">Signal</keyword>
<organism evidence="4 5">
    <name type="scientific">Silvanigrella aquatica</name>
    <dbReference type="NCBI Taxonomy" id="1915309"/>
    <lineage>
        <taxon>Bacteria</taxon>
        <taxon>Pseudomonadati</taxon>
        <taxon>Bdellovibrionota</taxon>
        <taxon>Oligoflexia</taxon>
        <taxon>Silvanigrellales</taxon>
        <taxon>Silvanigrellaceae</taxon>
        <taxon>Silvanigrella</taxon>
    </lineage>
</organism>
<evidence type="ECO:0000259" key="3">
    <source>
        <dbReference type="Pfam" id="PF01464"/>
    </source>
</evidence>
<feature type="signal peptide" evidence="2">
    <location>
        <begin position="1"/>
        <end position="30"/>
    </location>
</feature>
<dbReference type="InterPro" id="IPR023346">
    <property type="entry name" value="Lysozyme-like_dom_sf"/>
</dbReference>
<dbReference type="Proteomes" id="UP000184731">
    <property type="component" value="Chromosome"/>
</dbReference>
<gene>
    <name evidence="4" type="ORF">AXG55_03220</name>
</gene>
<accession>A0A1L4CYF1</accession>
<dbReference type="SUPFAM" id="SSF53955">
    <property type="entry name" value="Lysozyme-like"/>
    <property type="match status" value="1"/>
</dbReference>
<sequence length="681" mass="78682">MRCFIIKKRKLLFVTFFPFSLLFISCSSHTILTENLELSLPEQKDMLSSIQRNNDNLYLSNLKNYTPPNENQLIEEAKFHDLKRYNVSVRILSDWVLRNLSQKERTQMAKNCESLVGGFKNQFPLNEQTLACSAWWLEKKFNDDLAVAASKMQFLQPVPKYHLSSKQKKDWQNFKGMSFADAFSLIDPQSFKDAQNLTTQAIENASNCAFMGASSSLILRLETFLPKKNVYSSIEKIYTKMEKCLLPNVDPSEKIHLRMGLLRLISGYPQLAKESLENALLEKDPIESSRSLFWLGAIYQKTKKLNSTDNPYWQRLIKENGISLAAILASQQMGIDPINNLVSDEDIPVQGRESSVWNSNNLEAFIFDLFRAKKDNLAATEWSAFVGRSTNVTNPNLILYWALGQNIMHNYRYSIFMLGRYGKYIKNYPVSKAMLYLHFPKTYLREISTHAGNIDPVFILSLIRQESAFDRNARSGANARGLMQILPSTAKTIKRRTSAKQLYDADLNLEIGSAYLNKLLKRYDGHIEYVLAAYNAGSTNLDKWRERVSGDNMMLFCDFMPFRETRSYVSLILRNYYWYGRLLKEKEDAITKKVLVQSEHAHWKSDRVSALLSYTWKSEFEPRQKALLDRIYIFGKKSSSISSNAPEWMKINKSKNKSYEDPYDEVQSEDKTAFTLDNNIN</sequence>
<dbReference type="PANTHER" id="PTHR37423:SF2">
    <property type="entry name" value="MEMBRANE-BOUND LYTIC MUREIN TRANSGLYCOSYLASE C"/>
    <property type="match status" value="1"/>
</dbReference>
<feature type="chain" id="PRO_5009858172" description="Transglycosylase SLT domain-containing protein" evidence="2">
    <location>
        <begin position="31"/>
        <end position="681"/>
    </location>
</feature>
<evidence type="ECO:0000313" key="5">
    <source>
        <dbReference type="Proteomes" id="UP000184731"/>
    </source>
</evidence>
<name>A0A1L4CYF1_9BACT</name>
<evidence type="ECO:0000313" key="4">
    <source>
        <dbReference type="EMBL" id="APJ02976.1"/>
    </source>
</evidence>
<dbReference type="InterPro" id="IPR008258">
    <property type="entry name" value="Transglycosylase_SLT_dom_1"/>
</dbReference>
<dbReference type="PANTHER" id="PTHR37423">
    <property type="entry name" value="SOLUBLE LYTIC MUREIN TRANSGLYCOSYLASE-RELATED"/>
    <property type="match status" value="1"/>
</dbReference>
<dbReference type="PROSITE" id="PS51257">
    <property type="entry name" value="PROKAR_LIPOPROTEIN"/>
    <property type="match status" value="1"/>
</dbReference>
<dbReference type="AlphaFoldDB" id="A0A1L4CYF1"/>
<feature type="domain" description="Transglycosylase SLT" evidence="3">
    <location>
        <begin position="450"/>
        <end position="549"/>
    </location>
</feature>
<dbReference type="KEGG" id="saqi:AXG55_03220"/>
<dbReference type="EMBL" id="CP017834">
    <property type="protein sequence ID" value="APJ02976.1"/>
    <property type="molecule type" value="Genomic_DNA"/>
</dbReference>
<dbReference type="Gene3D" id="1.10.530.10">
    <property type="match status" value="1"/>
</dbReference>
<dbReference type="RefSeq" id="WP_233231336.1">
    <property type="nucleotide sequence ID" value="NZ_CP017834.1"/>
</dbReference>
<reference evidence="4 5" key="1">
    <citation type="submission" date="2016-10" db="EMBL/GenBank/DDBJ databases">
        <title>Silvanigrella aquatica sp. nov., isolated from a freshwater lake located in the Black Forest, Germany, description of Silvanigrellaceae fam. nov., Silvanigrellales ord. nov., reclassification of the order Bdellovibrionales in the class Oligoflexia, reclassification of the families Bacteriovoracaceae and Halobacteriovoraceae in the new order Bacteriovoracales ord. nov., and reclassification of the family Pseudobacteriovoracaceae in the order Oligoflexiales.</title>
        <authorList>
            <person name="Hahn M.W."/>
            <person name="Schmidt J."/>
            <person name="Koll U."/>
            <person name="Rohde M."/>
            <person name="Verbag S."/>
            <person name="Pitt A."/>
            <person name="Nakai R."/>
            <person name="Naganuma T."/>
            <person name="Lang E."/>
        </authorList>
    </citation>
    <scope>NUCLEOTIDE SEQUENCE [LARGE SCALE GENOMIC DNA]</scope>
    <source>
        <strain evidence="4 5">MWH-Nonnen-W8red</strain>
    </source>
</reference>
<keyword evidence="5" id="KW-1185">Reference proteome</keyword>
<dbReference type="STRING" id="1915309.AXG55_03220"/>
<protein>
    <recommendedName>
        <fullName evidence="3">Transglycosylase SLT domain-containing protein</fullName>
    </recommendedName>
</protein>
<comment type="similarity">
    <text evidence="1">Belongs to the transglycosylase Slt family.</text>
</comment>
<evidence type="ECO:0000256" key="2">
    <source>
        <dbReference type="SAM" id="SignalP"/>
    </source>
</evidence>